<feature type="transmembrane region" description="Helical" evidence="2">
    <location>
        <begin position="187"/>
        <end position="206"/>
    </location>
</feature>
<feature type="compositionally biased region" description="Basic and acidic residues" evidence="1">
    <location>
        <begin position="164"/>
        <end position="176"/>
    </location>
</feature>
<dbReference type="SUPFAM" id="SSF52540">
    <property type="entry name" value="P-loop containing nucleoside triphosphate hydrolases"/>
    <property type="match status" value="1"/>
</dbReference>
<sequence length="207" mass="23104">GRSLIHIFLVGQQELREHLTRPANKALAQRITLNYHIDPLIPEETREYIQYRLQVAGTSKPLFSSEAIQRVHRFSRGLPRQINILCDHALLTGYVKNLEQISGQVIDECAGELSISRFPEPHTNQSVTELSSDHKDPGPEPVSESQSKPVPPASRPRPASKAILKKERTHLTEEPSQKPAKPSRRKYLLIIAVAVLTGVAAAGLFFL</sequence>
<dbReference type="InterPro" id="IPR027417">
    <property type="entry name" value="P-loop_NTPase"/>
</dbReference>
<dbReference type="EMBL" id="JACCQK010000229">
    <property type="protein sequence ID" value="MBG0779178.1"/>
    <property type="molecule type" value="Genomic_DNA"/>
</dbReference>
<proteinExistence type="predicted"/>
<organism evidence="3 4">
    <name type="scientific">Desulfotignum balticum</name>
    <dbReference type="NCBI Taxonomy" id="115781"/>
    <lineage>
        <taxon>Bacteria</taxon>
        <taxon>Pseudomonadati</taxon>
        <taxon>Thermodesulfobacteriota</taxon>
        <taxon>Desulfobacteria</taxon>
        <taxon>Desulfobacterales</taxon>
        <taxon>Desulfobacteraceae</taxon>
        <taxon>Desulfotignum</taxon>
    </lineage>
</organism>
<dbReference type="PANTHER" id="PTHR35894">
    <property type="entry name" value="GENERAL SECRETION PATHWAY PROTEIN A-RELATED"/>
    <property type="match status" value="1"/>
</dbReference>
<keyword evidence="2" id="KW-0812">Transmembrane</keyword>
<evidence type="ECO:0000256" key="2">
    <source>
        <dbReference type="SAM" id="Phobius"/>
    </source>
</evidence>
<accession>A0A931G810</accession>
<feature type="non-terminal residue" evidence="3">
    <location>
        <position position="1"/>
    </location>
</feature>
<name>A0A931G810_9BACT</name>
<keyword evidence="2" id="KW-1133">Transmembrane helix</keyword>
<feature type="region of interest" description="Disordered" evidence="1">
    <location>
        <begin position="117"/>
        <end position="183"/>
    </location>
</feature>
<keyword evidence="2" id="KW-0472">Membrane</keyword>
<dbReference type="AlphaFoldDB" id="A0A931G810"/>
<gene>
    <name evidence="3" type="ORF">H0S81_04555</name>
</gene>
<evidence type="ECO:0000256" key="1">
    <source>
        <dbReference type="SAM" id="MobiDB-lite"/>
    </source>
</evidence>
<dbReference type="Proteomes" id="UP000706172">
    <property type="component" value="Unassembled WGS sequence"/>
</dbReference>
<protein>
    <submittedName>
        <fullName evidence="3">Uncharacterized protein</fullName>
    </submittedName>
</protein>
<evidence type="ECO:0000313" key="4">
    <source>
        <dbReference type="Proteomes" id="UP000706172"/>
    </source>
</evidence>
<dbReference type="PANTHER" id="PTHR35894:SF1">
    <property type="entry name" value="PHOSPHORIBULOKINASE _ URIDINE KINASE FAMILY"/>
    <property type="match status" value="1"/>
</dbReference>
<dbReference type="InterPro" id="IPR052026">
    <property type="entry name" value="ExeA_AAA_ATPase_DNA-bind"/>
</dbReference>
<comment type="caution">
    <text evidence="3">The sequence shown here is derived from an EMBL/GenBank/DDBJ whole genome shotgun (WGS) entry which is preliminary data.</text>
</comment>
<reference evidence="3" key="1">
    <citation type="submission" date="2020-07" db="EMBL/GenBank/DDBJ databases">
        <title>Severe corrosion of carbon steel in oil field produced water can be linked to methanogenic archaea containing a special type of NiFe hydrogenase.</title>
        <authorList>
            <person name="Lahme S."/>
            <person name="Mand J."/>
            <person name="Longwell J."/>
            <person name="Smith R."/>
            <person name="Enning D."/>
        </authorList>
    </citation>
    <scope>NUCLEOTIDE SEQUENCE</scope>
    <source>
        <strain evidence="3">MIC098Bin6</strain>
    </source>
</reference>
<evidence type="ECO:0000313" key="3">
    <source>
        <dbReference type="EMBL" id="MBG0779178.1"/>
    </source>
</evidence>